<name>A0A6P1MAN7_9BACT</name>
<gene>
    <name evidence="1" type="ORF">GT409_03900</name>
</gene>
<keyword evidence="2" id="KW-1185">Reference proteome</keyword>
<proteinExistence type="predicted"/>
<evidence type="ECO:0000313" key="1">
    <source>
        <dbReference type="EMBL" id="QHI68626.1"/>
    </source>
</evidence>
<organism evidence="1 2">
    <name type="scientific">Tichowtungia aerotolerans</name>
    <dbReference type="NCBI Taxonomy" id="2697043"/>
    <lineage>
        <taxon>Bacteria</taxon>
        <taxon>Pseudomonadati</taxon>
        <taxon>Kiritimatiellota</taxon>
        <taxon>Tichowtungiia</taxon>
        <taxon>Tichowtungiales</taxon>
        <taxon>Tichowtungiaceae</taxon>
        <taxon>Tichowtungia</taxon>
    </lineage>
</organism>
<dbReference type="EMBL" id="CP047593">
    <property type="protein sequence ID" value="QHI68626.1"/>
    <property type="molecule type" value="Genomic_DNA"/>
</dbReference>
<reference evidence="1 2" key="1">
    <citation type="submission" date="2020-01" db="EMBL/GenBank/DDBJ databases">
        <title>Ponticoccus aerotolerans gen. nov., sp. nov., an anaerobic bacterium and proposal of Ponticoccusceae fam. nov., Ponticoccusles ord. nov. and Ponticoccuse classis nov. in the phylum Kiritimatiellaeota.</title>
        <authorList>
            <person name="Zhou L.Y."/>
            <person name="Du Z.J."/>
        </authorList>
    </citation>
    <scope>NUCLEOTIDE SEQUENCE [LARGE SCALE GENOMIC DNA]</scope>
    <source>
        <strain evidence="1 2">S-5007</strain>
    </source>
</reference>
<dbReference type="RefSeq" id="WP_160627129.1">
    <property type="nucleotide sequence ID" value="NZ_CP047593.1"/>
</dbReference>
<sequence>MTGTVSEFRIDQDRLWLQVENEPLNTLLAHFSAAGINVEMDPGVQKSVSGNWQGVDLEKALGDLIVPTIIFSTGGAKAVRSAAVLFSTEFAFIVKAFPSKRSLWEFPVG</sequence>
<dbReference type="AlphaFoldDB" id="A0A6P1MAN7"/>
<accession>A0A6P1MAN7</accession>
<dbReference type="KEGG" id="taer:GT409_03900"/>
<evidence type="ECO:0000313" key="2">
    <source>
        <dbReference type="Proteomes" id="UP000464954"/>
    </source>
</evidence>
<protein>
    <submittedName>
        <fullName evidence="1">Uncharacterized protein</fullName>
    </submittedName>
</protein>
<dbReference type="Proteomes" id="UP000464954">
    <property type="component" value="Chromosome"/>
</dbReference>